<feature type="non-terminal residue" evidence="1">
    <location>
        <position position="1"/>
    </location>
</feature>
<accession>A0ACB7ZNU0</accession>
<feature type="non-terminal residue" evidence="1">
    <location>
        <position position="102"/>
    </location>
</feature>
<evidence type="ECO:0000313" key="1">
    <source>
        <dbReference type="EMBL" id="KAH7902760.1"/>
    </source>
</evidence>
<proteinExistence type="predicted"/>
<reference evidence="1" key="1">
    <citation type="journal article" date="2021" name="New Phytol.">
        <title>Evolutionary innovations through gain and loss of genes in the ectomycorrhizal Boletales.</title>
        <authorList>
            <person name="Wu G."/>
            <person name="Miyauchi S."/>
            <person name="Morin E."/>
            <person name="Kuo A."/>
            <person name="Drula E."/>
            <person name="Varga T."/>
            <person name="Kohler A."/>
            <person name="Feng B."/>
            <person name="Cao Y."/>
            <person name="Lipzen A."/>
            <person name="Daum C."/>
            <person name="Hundley H."/>
            <person name="Pangilinan J."/>
            <person name="Johnson J."/>
            <person name="Barry K."/>
            <person name="LaButti K."/>
            <person name="Ng V."/>
            <person name="Ahrendt S."/>
            <person name="Min B."/>
            <person name="Choi I.G."/>
            <person name="Park H."/>
            <person name="Plett J.M."/>
            <person name="Magnuson J."/>
            <person name="Spatafora J.W."/>
            <person name="Nagy L.G."/>
            <person name="Henrissat B."/>
            <person name="Grigoriev I.V."/>
            <person name="Yang Z.L."/>
            <person name="Xu J."/>
            <person name="Martin F.M."/>
        </authorList>
    </citation>
    <scope>NUCLEOTIDE SEQUENCE</scope>
    <source>
        <strain evidence="1">ATCC 28755</strain>
    </source>
</reference>
<gene>
    <name evidence="1" type="ORF">BJ138DRAFT_979926</name>
</gene>
<comment type="caution">
    <text evidence="1">The sequence shown here is derived from an EMBL/GenBank/DDBJ whole genome shotgun (WGS) entry which is preliminary data.</text>
</comment>
<keyword evidence="2" id="KW-1185">Reference proteome</keyword>
<protein>
    <submittedName>
        <fullName evidence="1">Uncharacterized protein</fullName>
    </submittedName>
</protein>
<evidence type="ECO:0000313" key="2">
    <source>
        <dbReference type="Proteomes" id="UP000790377"/>
    </source>
</evidence>
<sequence>WISPERIALICGLIEARVPQWRNGARKFQLESWARTLAGSSQLLVVPTGGGKTAVFYGVLLVLEELAKNPVVGIGPVPKTPVAMVVTPLNELGIMQVSSLIT</sequence>
<dbReference type="Proteomes" id="UP000790377">
    <property type="component" value="Unassembled WGS sequence"/>
</dbReference>
<dbReference type="EMBL" id="MU269576">
    <property type="protein sequence ID" value="KAH7902760.1"/>
    <property type="molecule type" value="Genomic_DNA"/>
</dbReference>
<organism evidence="1 2">
    <name type="scientific">Hygrophoropsis aurantiaca</name>
    <dbReference type="NCBI Taxonomy" id="72124"/>
    <lineage>
        <taxon>Eukaryota</taxon>
        <taxon>Fungi</taxon>
        <taxon>Dikarya</taxon>
        <taxon>Basidiomycota</taxon>
        <taxon>Agaricomycotina</taxon>
        <taxon>Agaricomycetes</taxon>
        <taxon>Agaricomycetidae</taxon>
        <taxon>Boletales</taxon>
        <taxon>Coniophorineae</taxon>
        <taxon>Hygrophoropsidaceae</taxon>
        <taxon>Hygrophoropsis</taxon>
    </lineage>
</organism>
<name>A0ACB7ZNU0_9AGAM</name>